<protein>
    <submittedName>
        <fullName evidence="1">Uncharacterized protein</fullName>
    </submittedName>
</protein>
<proteinExistence type="predicted"/>
<dbReference type="Proteomes" id="UP001208017">
    <property type="component" value="Unassembled WGS sequence"/>
</dbReference>
<comment type="caution">
    <text evidence="1">The sequence shown here is derived from an EMBL/GenBank/DDBJ whole genome shotgun (WGS) entry which is preliminary data.</text>
</comment>
<name>A0ABT3X206_9BACL</name>
<keyword evidence="2" id="KW-1185">Reference proteome</keyword>
<sequence length="80" mass="9281">MMENESRQPLDKELVQKLFLMQPDNRLTPAQMVRRSLFPRWEVITPAEHNPVDEEDRRITEILSAATPETQAESAKHPDA</sequence>
<accession>A0ABT3X206</accession>
<dbReference type="RefSeq" id="WP_267151720.1">
    <property type="nucleotide sequence ID" value="NZ_JAPMLT010000004.1"/>
</dbReference>
<evidence type="ECO:0000313" key="1">
    <source>
        <dbReference type="EMBL" id="MCX7570476.1"/>
    </source>
</evidence>
<reference evidence="1 2" key="1">
    <citation type="submission" date="2022-11" db="EMBL/GenBank/DDBJ databases">
        <title>Study of microbial diversity in lake waters.</title>
        <authorList>
            <person name="Zhang J."/>
        </authorList>
    </citation>
    <scope>NUCLEOTIDE SEQUENCE [LARGE SCALE GENOMIC DNA]</scope>
    <source>
        <strain evidence="1 2">DT12</strain>
    </source>
</reference>
<organism evidence="1 2">
    <name type="scientific">Tumebacillus lacus</name>
    <dbReference type="NCBI Taxonomy" id="2995335"/>
    <lineage>
        <taxon>Bacteria</taxon>
        <taxon>Bacillati</taxon>
        <taxon>Bacillota</taxon>
        <taxon>Bacilli</taxon>
        <taxon>Bacillales</taxon>
        <taxon>Alicyclobacillaceae</taxon>
        <taxon>Tumebacillus</taxon>
    </lineage>
</organism>
<evidence type="ECO:0000313" key="2">
    <source>
        <dbReference type="Proteomes" id="UP001208017"/>
    </source>
</evidence>
<gene>
    <name evidence="1" type="ORF">OS242_10935</name>
</gene>
<dbReference type="EMBL" id="JAPMLT010000004">
    <property type="protein sequence ID" value="MCX7570476.1"/>
    <property type="molecule type" value="Genomic_DNA"/>
</dbReference>